<evidence type="ECO:0000313" key="2">
    <source>
        <dbReference type="EMBL" id="SFS56102.1"/>
    </source>
</evidence>
<gene>
    <name evidence="2" type="ORF">SAMN04488040_0953</name>
</gene>
<accession>A0A1I6QUR4</accession>
<sequence>MDRCGAVSSLTSTAKRRATGPRRQAAARLIIAQAGRLLVLKAGITGYVRSYPMKKVNIV</sequence>
<dbReference type="Proteomes" id="UP000199239">
    <property type="component" value="Unassembled WGS sequence"/>
</dbReference>
<keyword evidence="3" id="KW-1185">Reference proteome</keyword>
<name>A0A1I6QUR4_9RHOB</name>
<proteinExistence type="predicted"/>
<evidence type="ECO:0000313" key="3">
    <source>
        <dbReference type="Proteomes" id="UP000199239"/>
    </source>
</evidence>
<dbReference type="EMBL" id="FPAJ01000001">
    <property type="protein sequence ID" value="SFS56102.1"/>
    <property type="molecule type" value="Genomic_DNA"/>
</dbReference>
<reference evidence="3" key="1">
    <citation type="submission" date="2016-10" db="EMBL/GenBank/DDBJ databases">
        <authorList>
            <person name="Varghese N."/>
            <person name="Submissions S."/>
        </authorList>
    </citation>
    <scope>NUCLEOTIDE SEQUENCE [LARGE SCALE GENOMIC DNA]</scope>
    <source>
        <strain evidence="3">DSM 23422</strain>
    </source>
</reference>
<protein>
    <submittedName>
        <fullName evidence="2">Uncharacterized protein</fullName>
    </submittedName>
</protein>
<feature type="region of interest" description="Disordered" evidence="1">
    <location>
        <begin position="1"/>
        <end position="22"/>
    </location>
</feature>
<evidence type="ECO:0000256" key="1">
    <source>
        <dbReference type="SAM" id="MobiDB-lite"/>
    </source>
</evidence>
<organism evidence="2 3">
    <name type="scientific">Sulfitobacter marinus</name>
    <dbReference type="NCBI Taxonomy" id="394264"/>
    <lineage>
        <taxon>Bacteria</taxon>
        <taxon>Pseudomonadati</taxon>
        <taxon>Pseudomonadota</taxon>
        <taxon>Alphaproteobacteria</taxon>
        <taxon>Rhodobacterales</taxon>
        <taxon>Roseobacteraceae</taxon>
        <taxon>Sulfitobacter</taxon>
    </lineage>
</organism>
<dbReference type="AlphaFoldDB" id="A0A1I6QUR4"/>